<feature type="transmembrane region" description="Helical" evidence="1">
    <location>
        <begin position="61"/>
        <end position="78"/>
    </location>
</feature>
<feature type="transmembrane region" description="Helical" evidence="1">
    <location>
        <begin position="84"/>
        <end position="101"/>
    </location>
</feature>
<organism evidence="2 3">
    <name type="scientific">Poriferisphaera corsica</name>
    <dbReference type="NCBI Taxonomy" id="2528020"/>
    <lineage>
        <taxon>Bacteria</taxon>
        <taxon>Pseudomonadati</taxon>
        <taxon>Planctomycetota</taxon>
        <taxon>Phycisphaerae</taxon>
        <taxon>Phycisphaerales</taxon>
        <taxon>Phycisphaeraceae</taxon>
        <taxon>Poriferisphaera</taxon>
    </lineage>
</organism>
<dbReference type="PROSITE" id="PS51257">
    <property type="entry name" value="PROKAR_LIPOPROTEIN"/>
    <property type="match status" value="1"/>
</dbReference>
<evidence type="ECO:0000313" key="2">
    <source>
        <dbReference type="EMBL" id="QDU32005.1"/>
    </source>
</evidence>
<feature type="transmembrane region" description="Helical" evidence="1">
    <location>
        <begin position="110"/>
        <end position="133"/>
    </location>
</feature>
<sequence>MPGIKNKSNQPLQPPANCITCDYNLAYLTTTSCPECGRPFDPSDPQTYINPKQVKIQPPPFTPYFLSIILITTFLTLIPYVQLLNFFILIPTLFISIVALTDQDYQRKPLALFTCLYIITMFFFSILLLNFYLTLPL</sequence>
<proteinExistence type="predicted"/>
<dbReference type="KEGG" id="pcor:KS4_00330"/>
<dbReference type="AlphaFoldDB" id="A0A517YP54"/>
<dbReference type="OrthoDB" id="304313at2"/>
<dbReference type="RefSeq" id="WP_145072854.1">
    <property type="nucleotide sequence ID" value="NZ_CP036425.1"/>
</dbReference>
<evidence type="ECO:0000256" key="1">
    <source>
        <dbReference type="SAM" id="Phobius"/>
    </source>
</evidence>
<accession>A0A517YP54</accession>
<reference evidence="2 3" key="1">
    <citation type="submission" date="2019-02" db="EMBL/GenBank/DDBJ databases">
        <title>Deep-cultivation of Planctomycetes and their phenomic and genomic characterization uncovers novel biology.</title>
        <authorList>
            <person name="Wiegand S."/>
            <person name="Jogler M."/>
            <person name="Boedeker C."/>
            <person name="Pinto D."/>
            <person name="Vollmers J."/>
            <person name="Rivas-Marin E."/>
            <person name="Kohn T."/>
            <person name="Peeters S.H."/>
            <person name="Heuer A."/>
            <person name="Rast P."/>
            <person name="Oberbeckmann S."/>
            <person name="Bunk B."/>
            <person name="Jeske O."/>
            <person name="Meyerdierks A."/>
            <person name="Storesund J.E."/>
            <person name="Kallscheuer N."/>
            <person name="Luecker S."/>
            <person name="Lage O.M."/>
            <person name="Pohl T."/>
            <person name="Merkel B.J."/>
            <person name="Hornburger P."/>
            <person name="Mueller R.-W."/>
            <person name="Bruemmer F."/>
            <person name="Labrenz M."/>
            <person name="Spormann A.M."/>
            <person name="Op den Camp H."/>
            <person name="Overmann J."/>
            <person name="Amann R."/>
            <person name="Jetten M.S.M."/>
            <person name="Mascher T."/>
            <person name="Medema M.H."/>
            <person name="Devos D.P."/>
            <person name="Kaster A.-K."/>
            <person name="Ovreas L."/>
            <person name="Rohde M."/>
            <person name="Galperin M.Y."/>
            <person name="Jogler C."/>
        </authorList>
    </citation>
    <scope>NUCLEOTIDE SEQUENCE [LARGE SCALE GENOMIC DNA]</scope>
    <source>
        <strain evidence="2 3">KS4</strain>
    </source>
</reference>
<evidence type="ECO:0000313" key="3">
    <source>
        <dbReference type="Proteomes" id="UP000317369"/>
    </source>
</evidence>
<dbReference type="EMBL" id="CP036425">
    <property type="protein sequence ID" value="QDU32005.1"/>
    <property type="molecule type" value="Genomic_DNA"/>
</dbReference>
<keyword evidence="1" id="KW-1133">Transmembrane helix</keyword>
<keyword evidence="1" id="KW-0472">Membrane</keyword>
<protein>
    <submittedName>
        <fullName evidence="2">Uncharacterized protein</fullName>
    </submittedName>
</protein>
<gene>
    <name evidence="2" type="ORF">KS4_00330</name>
</gene>
<dbReference type="Proteomes" id="UP000317369">
    <property type="component" value="Chromosome"/>
</dbReference>
<name>A0A517YP54_9BACT</name>
<keyword evidence="1" id="KW-0812">Transmembrane</keyword>
<keyword evidence="3" id="KW-1185">Reference proteome</keyword>